<dbReference type="Gene3D" id="1.10.486.10">
    <property type="entry name" value="PCRA, domain 4"/>
    <property type="match status" value="1"/>
</dbReference>
<sequence length="1463" mass="167763">MPSDAVADSNLSKGELFEANREEVVEQANWINCEKVVSLLETVMNSTLDTTVHQHTRNLYEDLLEKYTSFMKSSNHFDAVDVFKTFLTELLKTDSALFKDVSSVHFEFHGKAPDLLQEVVAEMLKNTTIHQEQQRISLTSSAKALLFSFMASQEQGDNANDRLESSDRGFLKEIVAQIISSYIHLLVNTRSELALACIFNTPERGLDSHAFTHLKHEAKEKNMSLFQLRLGGQGYAPPPDSNLLLHVKGLGMLTDFISRLQTRMEDPACTRHDDMACAVAVDSPVRAPRDKVNVKLFITSYTDEFFAERDMLRKDVLTELRAWCEKKRLNLQENFIKWGGRHPDKRDVAELEKMQTSIENCYYSDIMPIFINITSESLGWVPMWGEYADEVIEDYLEAYGLLVEDLELLKSAYRDDNRNSIFLIRDDSFLEQVPEQERSCFVQKTSASQKICGPNDIISQKFPSSRIIAYGCEYRGVDHKRRPLLKFSDDLKQRVREFLQQRVRCESCGEESMLEHPDCFALSAHHSFLIHKAHSVQGREAMVQKILEYISQEDRDVPLLLLGSPGCGKSCILCQAVMATLAKVDEGRLVVPGGGNRKWHVFYHFVGAIPGSASLECMLKRLLRDMDMAKNSNMPKDLDSASMMCCSILSNPNTKPLIIFIDALNQFTEENTARVISWLPRKLAPHVRCILTMINDTDVHRALVARETKPIELIISPLDLDSRKKIVQDMLDKYGKRFSEEQMAKLLAKESSDNPLWLCVACEEIRHLDESVHIDEKIAELPEGLLSILDRLLCQLEKETGGELLVATLCLLEASSSGLLESELRELLADESVLRPPSPYEEKEEKETQEKEVKKKKHDLLSEQKWQWIFTRLQPFLRPYGDSKDGRLDFYHRALSKAVRKRYFTAEACENEKSERTMAYIWWHRMLAEYFQNSDNLERRAEEWPHQLLCLDDIFHLSAALSQWSVFDRLYHEEYSSQLLAYWRKVGPIDEMIESYETALSQFEEDDSVNEEAVSLRYEKVCRVVIQAGKHYEALELLKTAMKIEEKELGARPHRMVELYALMSEIYDEKLKLNDFVSPSQLPDLRKTIYYGRKSIAIRKTLPGNYHRFKLAMSLMKLAFNMESWEACGGGPELTGEAAIVEGNKYIDRALKIFMELNDMGHYAEALMTKGVLAPRGSMEQLKLYNQAMELCMQMYGEYHILTSRLYINIGIVYEDNNDYRKAYAYFKRWARVSEEILGPEHPKTQRAKGVLRESRYRRIAQDLGEWDAYEDDIDDNNEDDNDGEDGEDQENPDIEHNYDDVVNVVNVQMLTSQDEAQLVSNVLGENTQAGPHTLLHVLGAVVPNSTSTEVASSDVSGADNGGEIMNGYFEEGANQEEEDSSTYDEHTDSENFYDDNFEDYDEHYILNSENGPAIDEFNVNLDDEDDDYEINELATLMLEDFDNRFASDSHEEEGPDESMTST</sequence>
<evidence type="ECO:0000256" key="1">
    <source>
        <dbReference type="ARBA" id="ARBA00022737"/>
    </source>
</evidence>
<dbReference type="Pfam" id="PF20703">
    <property type="entry name" value="nSTAND1"/>
    <property type="match status" value="1"/>
</dbReference>
<dbReference type="Gene3D" id="3.40.50.300">
    <property type="entry name" value="P-loop containing nucleotide triphosphate hydrolases"/>
    <property type="match status" value="1"/>
</dbReference>
<dbReference type="Gene3D" id="1.25.40.10">
    <property type="entry name" value="Tetratricopeptide repeat domain"/>
    <property type="match status" value="2"/>
</dbReference>
<dbReference type="InterPro" id="IPR027417">
    <property type="entry name" value="P-loop_NTPase"/>
</dbReference>
<dbReference type="InterPro" id="IPR049052">
    <property type="entry name" value="nSTAND1"/>
</dbReference>
<protein>
    <recommendedName>
        <fullName evidence="4">Novel STAND NTPase 1 domain-containing protein</fullName>
    </recommendedName>
</protein>
<feature type="repeat" description="TPR" evidence="2">
    <location>
        <begin position="1204"/>
        <end position="1237"/>
    </location>
</feature>
<accession>A0A2T7NQU6</accession>
<feature type="domain" description="Novel STAND NTPase 1" evidence="4">
    <location>
        <begin position="528"/>
        <end position="749"/>
    </location>
</feature>
<dbReference type="Proteomes" id="UP000245119">
    <property type="component" value="Linkage Group LG10"/>
</dbReference>
<reference evidence="5 6" key="1">
    <citation type="submission" date="2018-04" db="EMBL/GenBank/DDBJ databases">
        <title>The genome of golden apple snail Pomacea canaliculata provides insight into stress tolerance and invasive adaptation.</title>
        <authorList>
            <person name="Liu C."/>
            <person name="Liu B."/>
            <person name="Ren Y."/>
            <person name="Zhang Y."/>
            <person name="Wang H."/>
            <person name="Li S."/>
            <person name="Jiang F."/>
            <person name="Yin L."/>
            <person name="Zhang G."/>
            <person name="Qian W."/>
            <person name="Fan W."/>
        </authorList>
    </citation>
    <scope>NUCLEOTIDE SEQUENCE [LARGE SCALE GENOMIC DNA]</scope>
    <source>
        <strain evidence="5">SZHN2017</strain>
        <tissue evidence="5">Muscle</tissue>
    </source>
</reference>
<dbReference type="InterPro" id="IPR051191">
    <property type="entry name" value="DCAF12"/>
</dbReference>
<dbReference type="OrthoDB" id="2325716at2759"/>
<dbReference type="InterPro" id="IPR019734">
    <property type="entry name" value="TPR_rpt"/>
</dbReference>
<dbReference type="SUPFAM" id="SSF48452">
    <property type="entry name" value="TPR-like"/>
    <property type="match status" value="1"/>
</dbReference>
<gene>
    <name evidence="5" type="ORF">C0Q70_16817</name>
</gene>
<dbReference type="EMBL" id="PZQS01000010">
    <property type="protein sequence ID" value="PVD23545.1"/>
    <property type="molecule type" value="Genomic_DNA"/>
</dbReference>
<evidence type="ECO:0000256" key="2">
    <source>
        <dbReference type="PROSITE-ProRule" id="PRU00339"/>
    </source>
</evidence>
<feature type="region of interest" description="Disordered" evidence="3">
    <location>
        <begin position="835"/>
        <end position="856"/>
    </location>
</feature>
<evidence type="ECO:0000313" key="6">
    <source>
        <dbReference type="Proteomes" id="UP000245119"/>
    </source>
</evidence>
<evidence type="ECO:0000256" key="3">
    <source>
        <dbReference type="SAM" id="MobiDB-lite"/>
    </source>
</evidence>
<evidence type="ECO:0000313" key="5">
    <source>
        <dbReference type="EMBL" id="PVD23545.1"/>
    </source>
</evidence>
<dbReference type="SUPFAM" id="SSF52540">
    <property type="entry name" value="P-loop containing nucleoside triphosphate hydrolases"/>
    <property type="match status" value="1"/>
</dbReference>
<feature type="compositionally biased region" description="Basic and acidic residues" evidence="3">
    <location>
        <begin position="840"/>
        <end position="853"/>
    </location>
</feature>
<feature type="region of interest" description="Disordered" evidence="3">
    <location>
        <begin position="1268"/>
        <end position="1296"/>
    </location>
</feature>
<dbReference type="PANTHER" id="PTHR19860:SF14">
    <property type="entry name" value="DUF4062 DOMAIN-CONTAINING PROTEIN"/>
    <property type="match status" value="1"/>
</dbReference>
<feature type="compositionally biased region" description="Acidic residues" evidence="3">
    <location>
        <begin position="1268"/>
        <end position="1293"/>
    </location>
</feature>
<name>A0A2T7NQU6_POMCA</name>
<dbReference type="STRING" id="400727.A0A2T7NQU6"/>
<dbReference type="InterPro" id="IPR011990">
    <property type="entry name" value="TPR-like_helical_dom_sf"/>
</dbReference>
<proteinExistence type="predicted"/>
<dbReference type="PROSITE" id="PS50005">
    <property type="entry name" value="TPR"/>
    <property type="match status" value="1"/>
</dbReference>
<dbReference type="GO" id="GO:0080008">
    <property type="term" value="C:Cul4-RING E3 ubiquitin ligase complex"/>
    <property type="evidence" value="ECO:0007669"/>
    <property type="project" value="TreeGrafter"/>
</dbReference>
<keyword evidence="1" id="KW-0677">Repeat</keyword>
<keyword evidence="6" id="KW-1185">Reference proteome</keyword>
<evidence type="ECO:0000259" key="4">
    <source>
        <dbReference type="Pfam" id="PF20703"/>
    </source>
</evidence>
<organism evidence="5 6">
    <name type="scientific">Pomacea canaliculata</name>
    <name type="common">Golden apple snail</name>
    <dbReference type="NCBI Taxonomy" id="400727"/>
    <lineage>
        <taxon>Eukaryota</taxon>
        <taxon>Metazoa</taxon>
        <taxon>Spiralia</taxon>
        <taxon>Lophotrochozoa</taxon>
        <taxon>Mollusca</taxon>
        <taxon>Gastropoda</taxon>
        <taxon>Caenogastropoda</taxon>
        <taxon>Architaenioglossa</taxon>
        <taxon>Ampullarioidea</taxon>
        <taxon>Ampullariidae</taxon>
        <taxon>Pomacea</taxon>
    </lineage>
</organism>
<keyword evidence="2" id="KW-0802">TPR repeat</keyword>
<dbReference type="PANTHER" id="PTHR19860">
    <property type="entry name" value="DDB1- AND CUL4-ASSOCIATED FACTOR 12-RELATED"/>
    <property type="match status" value="1"/>
</dbReference>
<comment type="caution">
    <text evidence="5">The sequence shown here is derived from an EMBL/GenBank/DDBJ whole genome shotgun (WGS) entry which is preliminary data.</text>
</comment>